<dbReference type="GO" id="GO:0005085">
    <property type="term" value="F:guanyl-nucleotide exchange factor activity"/>
    <property type="evidence" value="ECO:0007669"/>
    <property type="project" value="TreeGrafter"/>
</dbReference>
<evidence type="ECO:0000256" key="1">
    <source>
        <dbReference type="PROSITE-ProRule" id="PRU00235"/>
    </source>
</evidence>
<dbReference type="PROSITE" id="PS50012">
    <property type="entry name" value="RCC1_3"/>
    <property type="match status" value="7"/>
</dbReference>
<dbReference type="GO" id="GO:0005743">
    <property type="term" value="C:mitochondrial inner membrane"/>
    <property type="evidence" value="ECO:0007669"/>
    <property type="project" value="TreeGrafter"/>
</dbReference>
<sequence length="714" mass="81227">MGNSKSKDESVISEIREAFLKKLDESIKSNDDYFFVNPSVLWENLHPSNRFSIQTFPRDHQFLSEITFNHQKFQDVHPKLKDSRDRVAIKAMRVLLDFDHASWSDFFLPEDEREEKRYNKIIKQYKQRALELKEHFQTPLDLWTSTTNNSITTNITELRTYCSKIIFLNQTLVVIDFDENVSRQKVAEKALKFFFDISLPFKQQTTQVIQKTNLDTEIKNPERVTKSELCKSQTPQLIQKIKSDTVKENPENDRLKSIKFEMISNTRSNLIKNICCQFNFLHRNISHQKKRLLLQDEELIPEVKFKTPRPEDRRIYVWGLAETGALGVHKNLKKHKKMNSLYVQHPTRIQFAEQYDVTGIACGYGFSLYTAKQDHHGVSLFGTGINTDSQLGFQQNKYRQTLERITYPVPIPIKHPILQKSVEIEKCTAGRAHSLILSKDGEVFTLGNNSYGQCGRPVIKDEQYLGNATVHFISKLGDESIRNVFCGQDHSFFVTKSGKVFSCGWGADGQTGLEHYESISEPTRVNGDIKGENITKISCIADCNLALNDKGEVFGWGNTEYGQFALGDAQQLNVPKYLEITKGLSKIVDIATTGSACLILNDNGDVFVWGYGLLGFGPNANHVPLPKQIPATLFGRNEFNPNNRVVAVRAGLCHMAALDEQGDLYTWGRNKYGCLGLGHDKDQFFPFKAVVNAKIVDCECGADHTMALCKSYLS</sequence>
<feature type="repeat" description="RCC1" evidence="1">
    <location>
        <begin position="551"/>
        <end position="603"/>
    </location>
</feature>
<gene>
    <name evidence="2" type="primary">CSON013276</name>
</gene>
<dbReference type="GO" id="GO:0019843">
    <property type="term" value="F:rRNA binding"/>
    <property type="evidence" value="ECO:0007669"/>
    <property type="project" value="TreeGrafter"/>
</dbReference>
<feature type="repeat" description="RCC1" evidence="1">
    <location>
        <begin position="498"/>
        <end position="550"/>
    </location>
</feature>
<dbReference type="SUPFAM" id="SSF50985">
    <property type="entry name" value="RCC1/BLIP-II"/>
    <property type="match status" value="1"/>
</dbReference>
<reference evidence="2" key="1">
    <citation type="submission" date="2018-07" db="EMBL/GenBank/DDBJ databases">
        <authorList>
            <person name="Quirk P.G."/>
            <person name="Krulwich T.A."/>
        </authorList>
    </citation>
    <scope>NUCLEOTIDE SEQUENCE</scope>
</reference>
<accession>A0A336MJM6</accession>
<feature type="repeat" description="RCC1" evidence="1">
    <location>
        <begin position="378"/>
        <end position="440"/>
    </location>
</feature>
<dbReference type="Pfam" id="PF13540">
    <property type="entry name" value="RCC1_2"/>
    <property type="match status" value="2"/>
</dbReference>
<proteinExistence type="predicted"/>
<dbReference type="GO" id="GO:0070131">
    <property type="term" value="P:positive regulation of mitochondrial translation"/>
    <property type="evidence" value="ECO:0007669"/>
    <property type="project" value="TreeGrafter"/>
</dbReference>
<evidence type="ECO:0000313" key="2">
    <source>
        <dbReference type="EMBL" id="SSX26268.1"/>
    </source>
</evidence>
<dbReference type="PRINTS" id="PR00633">
    <property type="entry name" value="RCCNDNSATION"/>
</dbReference>
<dbReference type="Gene3D" id="2.130.10.30">
    <property type="entry name" value="Regulator of chromosome condensation 1/beta-lactamase-inhibitor protein II"/>
    <property type="match status" value="2"/>
</dbReference>
<dbReference type="VEuPathDB" id="VectorBase:CSON013276"/>
<dbReference type="InterPro" id="IPR000408">
    <property type="entry name" value="Reg_chr_condens"/>
</dbReference>
<dbReference type="PANTHER" id="PTHR46337">
    <property type="entry name" value="RCC1-LIKE G EXCHANGING FACTOR-LIKE PROTEIN"/>
    <property type="match status" value="1"/>
</dbReference>
<dbReference type="PANTHER" id="PTHR46337:SF1">
    <property type="entry name" value="RCC1-LIKE G EXCHANGING FACTOR-LIKE PROTEIN"/>
    <property type="match status" value="1"/>
</dbReference>
<dbReference type="InterPro" id="IPR053035">
    <property type="entry name" value="Mitochondrial_GEF_domain"/>
</dbReference>
<dbReference type="Pfam" id="PF00415">
    <property type="entry name" value="RCC1"/>
    <property type="match status" value="3"/>
</dbReference>
<feature type="repeat" description="RCC1" evidence="1">
    <location>
        <begin position="441"/>
        <end position="497"/>
    </location>
</feature>
<protein>
    <submittedName>
        <fullName evidence="2">CSON013276 protein</fullName>
    </submittedName>
</protein>
<organism evidence="2">
    <name type="scientific">Culicoides sonorensis</name>
    <name type="common">Biting midge</name>
    <dbReference type="NCBI Taxonomy" id="179676"/>
    <lineage>
        <taxon>Eukaryota</taxon>
        <taxon>Metazoa</taxon>
        <taxon>Ecdysozoa</taxon>
        <taxon>Arthropoda</taxon>
        <taxon>Hexapoda</taxon>
        <taxon>Insecta</taxon>
        <taxon>Pterygota</taxon>
        <taxon>Neoptera</taxon>
        <taxon>Endopterygota</taxon>
        <taxon>Diptera</taxon>
        <taxon>Nematocera</taxon>
        <taxon>Chironomoidea</taxon>
        <taxon>Ceratopogonidae</taxon>
        <taxon>Ceratopogoninae</taxon>
        <taxon>Culicoides</taxon>
        <taxon>Monoculicoides</taxon>
    </lineage>
</organism>
<feature type="repeat" description="RCC1" evidence="1">
    <location>
        <begin position="604"/>
        <end position="661"/>
    </location>
</feature>
<feature type="repeat" description="RCC1" evidence="1">
    <location>
        <begin position="313"/>
        <end position="373"/>
    </location>
</feature>
<feature type="repeat" description="RCC1" evidence="1">
    <location>
        <begin position="662"/>
        <end position="711"/>
    </location>
</feature>
<dbReference type="EMBL" id="UFQT01000664">
    <property type="protein sequence ID" value="SSX26268.1"/>
    <property type="molecule type" value="Genomic_DNA"/>
</dbReference>
<dbReference type="InterPro" id="IPR009091">
    <property type="entry name" value="RCC1/BLIP-II"/>
</dbReference>
<dbReference type="AlphaFoldDB" id="A0A336MJM6"/>
<name>A0A336MJM6_CULSO</name>